<dbReference type="InterPro" id="IPR029044">
    <property type="entry name" value="Nucleotide-diphossugar_trans"/>
</dbReference>
<protein>
    <submittedName>
        <fullName evidence="2">Glycosyltransferase family 2 protein</fullName>
    </submittedName>
</protein>
<dbReference type="CDD" id="cd04186">
    <property type="entry name" value="GT_2_like_c"/>
    <property type="match status" value="1"/>
</dbReference>
<sequence length="277" mass="29943">MKVEESSPASALSVSIVVYHSDLERLRQTLASLAAACTGLGGVRVCVVDNASGRDYAEQLAGLLDALEVGEALQVALITAPRNLGYGGGHNRALAGGVGAYHLVLNPDVEIAQDALRVGIDYLAAHPQTALLSPRAEGADGQREFLCKRYPSLLVLALRAFAPGLGERLFPARMADYEMRELEHAAAPAPVVLASGCFMLARGSQLLRTGGFDERFFMYFEDFDLSLRMAQLGAVVFHPGMRIVHHGGYAARKGFSHLRMFGTSALRFFASHGWRWI</sequence>
<dbReference type="InterPro" id="IPR001173">
    <property type="entry name" value="Glyco_trans_2-like"/>
</dbReference>
<dbReference type="Pfam" id="PF00535">
    <property type="entry name" value="Glycos_transf_2"/>
    <property type="match status" value="1"/>
</dbReference>
<comment type="caution">
    <text evidence="2">The sequence shown here is derived from an EMBL/GenBank/DDBJ whole genome shotgun (WGS) entry which is preliminary data.</text>
</comment>
<dbReference type="PANTHER" id="PTHR43179:SF10">
    <property type="entry name" value="GLYCOSYL TRANSFERASE"/>
    <property type="match status" value="1"/>
</dbReference>
<dbReference type="Gene3D" id="3.90.550.10">
    <property type="entry name" value="Spore Coat Polysaccharide Biosynthesis Protein SpsA, Chain A"/>
    <property type="match status" value="1"/>
</dbReference>
<dbReference type="PANTHER" id="PTHR43179">
    <property type="entry name" value="RHAMNOSYLTRANSFERASE WBBL"/>
    <property type="match status" value="1"/>
</dbReference>
<gene>
    <name evidence="2" type="ORF">E4634_19430</name>
</gene>
<dbReference type="Proteomes" id="UP000298050">
    <property type="component" value="Unassembled WGS sequence"/>
</dbReference>
<dbReference type="GO" id="GO:0016740">
    <property type="term" value="F:transferase activity"/>
    <property type="evidence" value="ECO:0007669"/>
    <property type="project" value="UniProtKB-KW"/>
</dbReference>
<dbReference type="AlphaFoldDB" id="A0A4Z0LUX1"/>
<feature type="domain" description="Glycosyltransferase 2-like" evidence="1">
    <location>
        <begin position="13"/>
        <end position="144"/>
    </location>
</feature>
<dbReference type="RefSeq" id="WP_135446342.1">
    <property type="nucleotide sequence ID" value="NZ_SRLE01000015.1"/>
</dbReference>
<evidence type="ECO:0000313" key="2">
    <source>
        <dbReference type="EMBL" id="TGD71183.1"/>
    </source>
</evidence>
<reference evidence="2 3" key="1">
    <citation type="submission" date="2019-04" db="EMBL/GenBank/DDBJ databases">
        <title>Taxonomy of novel Haliea sp. from mangrove soil of West Coast of India.</title>
        <authorList>
            <person name="Verma A."/>
            <person name="Kumar P."/>
            <person name="Krishnamurthi S."/>
        </authorList>
    </citation>
    <scope>NUCLEOTIDE SEQUENCE [LARGE SCALE GENOMIC DNA]</scope>
    <source>
        <strain evidence="2 3">SAOS-164</strain>
    </source>
</reference>
<evidence type="ECO:0000259" key="1">
    <source>
        <dbReference type="Pfam" id="PF00535"/>
    </source>
</evidence>
<accession>A0A4Z0LUX1</accession>
<dbReference type="EMBL" id="SRLE01000015">
    <property type="protein sequence ID" value="TGD71183.1"/>
    <property type="molecule type" value="Genomic_DNA"/>
</dbReference>
<keyword evidence="2" id="KW-0808">Transferase</keyword>
<keyword evidence="3" id="KW-1185">Reference proteome</keyword>
<dbReference type="OrthoDB" id="9771846at2"/>
<dbReference type="SUPFAM" id="SSF53448">
    <property type="entry name" value="Nucleotide-diphospho-sugar transferases"/>
    <property type="match status" value="1"/>
</dbReference>
<name>A0A4Z0LUX1_9GAMM</name>
<evidence type="ECO:0000313" key="3">
    <source>
        <dbReference type="Proteomes" id="UP000298050"/>
    </source>
</evidence>
<organism evidence="2 3">
    <name type="scientific">Mangrovimicrobium sediminis</name>
    <dbReference type="NCBI Taxonomy" id="2562682"/>
    <lineage>
        <taxon>Bacteria</taxon>
        <taxon>Pseudomonadati</taxon>
        <taxon>Pseudomonadota</taxon>
        <taxon>Gammaproteobacteria</taxon>
        <taxon>Cellvibrionales</taxon>
        <taxon>Halieaceae</taxon>
        <taxon>Mangrovimicrobium</taxon>
    </lineage>
</organism>
<proteinExistence type="predicted"/>